<dbReference type="Proteomes" id="UP000277457">
    <property type="component" value="Unassembled WGS sequence"/>
</dbReference>
<proteinExistence type="predicted"/>
<dbReference type="InterPro" id="IPR025714">
    <property type="entry name" value="Methyltranfer_dom"/>
</dbReference>
<accession>A0A662D4A5</accession>
<organism evidence="2 3">
    <name type="scientific">Aerophobetes bacterium</name>
    <dbReference type="NCBI Taxonomy" id="2030807"/>
    <lineage>
        <taxon>Bacteria</taxon>
        <taxon>Candidatus Aerophobota</taxon>
    </lineage>
</organism>
<dbReference type="AlphaFoldDB" id="A0A662D4A5"/>
<gene>
    <name evidence="2" type="ORF">DRZ78_03310</name>
</gene>
<feature type="domain" description="Methyltransferase" evidence="1">
    <location>
        <begin position="51"/>
        <end position="110"/>
    </location>
</feature>
<dbReference type="EMBL" id="QMPY01000110">
    <property type="protein sequence ID" value="RLE07228.1"/>
    <property type="molecule type" value="Genomic_DNA"/>
</dbReference>
<evidence type="ECO:0000313" key="3">
    <source>
        <dbReference type="Proteomes" id="UP000277457"/>
    </source>
</evidence>
<dbReference type="Gene3D" id="3.40.50.150">
    <property type="entry name" value="Vaccinia Virus protein VP39"/>
    <property type="match status" value="1"/>
</dbReference>
<dbReference type="InterPro" id="IPR029063">
    <property type="entry name" value="SAM-dependent_MTases_sf"/>
</dbReference>
<sequence length="121" mass="13870">MEIYKRTKKIYNRIKLKDKFCNLIRKWKKMRSDVEKWLREEGEKVFKDIGIKKGSIILDFGCGSGNYTIPAAKTVGKKGKIYALDKDRTDLSKLMQKAKLFGLENVEIIKTSGGLKIPLGN</sequence>
<protein>
    <recommendedName>
        <fullName evidence="1">Methyltransferase domain-containing protein</fullName>
    </recommendedName>
</protein>
<name>A0A662D4A5_UNCAE</name>
<evidence type="ECO:0000259" key="1">
    <source>
        <dbReference type="Pfam" id="PF13847"/>
    </source>
</evidence>
<dbReference type="CDD" id="cd02440">
    <property type="entry name" value="AdoMet_MTases"/>
    <property type="match status" value="1"/>
</dbReference>
<dbReference type="Pfam" id="PF13847">
    <property type="entry name" value="Methyltransf_31"/>
    <property type="match status" value="1"/>
</dbReference>
<comment type="caution">
    <text evidence="2">The sequence shown here is derived from an EMBL/GenBank/DDBJ whole genome shotgun (WGS) entry which is preliminary data.</text>
</comment>
<reference evidence="2 3" key="1">
    <citation type="submission" date="2018-06" db="EMBL/GenBank/DDBJ databases">
        <title>Extensive metabolic versatility and redundancy in microbially diverse, dynamic hydrothermal sediments.</title>
        <authorList>
            <person name="Dombrowski N."/>
            <person name="Teske A."/>
            <person name="Baker B.J."/>
        </authorList>
    </citation>
    <scope>NUCLEOTIDE SEQUENCE [LARGE SCALE GENOMIC DNA]</scope>
    <source>
        <strain evidence="2">B7_G13</strain>
    </source>
</reference>
<dbReference type="SUPFAM" id="SSF53335">
    <property type="entry name" value="S-adenosyl-L-methionine-dependent methyltransferases"/>
    <property type="match status" value="1"/>
</dbReference>
<evidence type="ECO:0000313" key="2">
    <source>
        <dbReference type="EMBL" id="RLE07228.1"/>
    </source>
</evidence>